<protein>
    <submittedName>
        <fullName evidence="1">Uncharacterized protein</fullName>
    </submittedName>
</protein>
<organism evidence="1 2">
    <name type="scientific">Chryseolinea soli</name>
    <dbReference type="NCBI Taxonomy" id="2321403"/>
    <lineage>
        <taxon>Bacteria</taxon>
        <taxon>Pseudomonadati</taxon>
        <taxon>Bacteroidota</taxon>
        <taxon>Cytophagia</taxon>
        <taxon>Cytophagales</taxon>
        <taxon>Fulvivirgaceae</taxon>
        <taxon>Chryseolinea</taxon>
    </lineage>
</organism>
<proteinExistence type="predicted"/>
<dbReference type="AlphaFoldDB" id="A0A385SUA4"/>
<accession>A0A385SUA4</accession>
<dbReference type="Proteomes" id="UP000266183">
    <property type="component" value="Chromosome"/>
</dbReference>
<evidence type="ECO:0000313" key="2">
    <source>
        <dbReference type="Proteomes" id="UP000266183"/>
    </source>
</evidence>
<dbReference type="KEGG" id="chk:D4L85_27665"/>
<name>A0A385SUA4_9BACT</name>
<keyword evidence="2" id="KW-1185">Reference proteome</keyword>
<sequence>MVTALLQTFGILPDPVLGRFKSKIAEKMLAFAYPCTEVRLAILNRRAGSKNTKPGSDKRRPLV</sequence>
<dbReference type="EMBL" id="CP032382">
    <property type="protein sequence ID" value="AYB34126.1"/>
    <property type="molecule type" value="Genomic_DNA"/>
</dbReference>
<evidence type="ECO:0000313" key="1">
    <source>
        <dbReference type="EMBL" id="AYB34126.1"/>
    </source>
</evidence>
<gene>
    <name evidence="1" type="ORF">D4L85_27665</name>
</gene>
<reference evidence="2" key="1">
    <citation type="submission" date="2018-09" db="EMBL/GenBank/DDBJ databases">
        <title>Chryseolinea sp. KIS68-18 isolated from soil.</title>
        <authorList>
            <person name="Weon H.-Y."/>
            <person name="Kwon S.-W."/>
            <person name="Lee S.A."/>
        </authorList>
    </citation>
    <scope>NUCLEOTIDE SEQUENCE [LARGE SCALE GENOMIC DNA]</scope>
    <source>
        <strain evidence="2">KIS68-18</strain>
    </source>
</reference>